<dbReference type="InterPro" id="IPR050079">
    <property type="entry name" value="DEAD_box_RNA_helicase"/>
</dbReference>
<dbReference type="Pfam" id="PF00270">
    <property type="entry name" value="DEAD"/>
    <property type="match status" value="1"/>
</dbReference>
<dbReference type="GO" id="GO:0003676">
    <property type="term" value="F:nucleic acid binding"/>
    <property type="evidence" value="ECO:0007669"/>
    <property type="project" value="InterPro"/>
</dbReference>
<keyword evidence="2" id="KW-0547">Nucleotide-binding</keyword>
<dbReference type="InterPro" id="IPR027417">
    <property type="entry name" value="P-loop_NTPase"/>
</dbReference>
<dbReference type="GO" id="GO:0016787">
    <property type="term" value="F:hydrolase activity"/>
    <property type="evidence" value="ECO:0007669"/>
    <property type="project" value="UniProtKB-KW"/>
</dbReference>
<dbReference type="GO" id="GO:0005829">
    <property type="term" value="C:cytosol"/>
    <property type="evidence" value="ECO:0007669"/>
    <property type="project" value="TreeGrafter"/>
</dbReference>
<keyword evidence="5" id="KW-0067">ATP-binding</keyword>
<evidence type="ECO:0000256" key="2">
    <source>
        <dbReference type="ARBA" id="ARBA00022741"/>
    </source>
</evidence>
<evidence type="ECO:0000313" key="8">
    <source>
        <dbReference type="EMBL" id="KFM69135.1"/>
    </source>
</evidence>
<dbReference type="Proteomes" id="UP000054359">
    <property type="component" value="Unassembled WGS sequence"/>
</dbReference>
<dbReference type="InterPro" id="IPR011545">
    <property type="entry name" value="DEAD/DEAH_box_helicase_dom"/>
</dbReference>
<sequence>MESEEGSSLSESEVKADVSFQSLGVVDVLCEACDQLKWKTPTAIQIEAIPVALQGRDIIGLAETGSGKTGAFAIPVLQALLKTP</sequence>
<organism evidence="8 9">
    <name type="scientific">Stegodyphus mimosarum</name>
    <name type="common">African social velvet spider</name>
    <dbReference type="NCBI Taxonomy" id="407821"/>
    <lineage>
        <taxon>Eukaryota</taxon>
        <taxon>Metazoa</taxon>
        <taxon>Ecdysozoa</taxon>
        <taxon>Arthropoda</taxon>
        <taxon>Chelicerata</taxon>
        <taxon>Arachnida</taxon>
        <taxon>Araneae</taxon>
        <taxon>Araneomorphae</taxon>
        <taxon>Entelegynae</taxon>
        <taxon>Eresoidea</taxon>
        <taxon>Eresidae</taxon>
        <taxon>Stegodyphus</taxon>
    </lineage>
</organism>
<evidence type="ECO:0000256" key="6">
    <source>
        <dbReference type="PROSITE-ProRule" id="PRU00552"/>
    </source>
</evidence>
<accession>A0A087TVJ6</accession>
<proteinExistence type="predicted"/>
<feature type="domain" description="DEAD-box RNA helicase Q" evidence="7">
    <location>
        <begin position="18"/>
        <end position="46"/>
    </location>
</feature>
<evidence type="ECO:0000256" key="5">
    <source>
        <dbReference type="ARBA" id="ARBA00022840"/>
    </source>
</evidence>
<dbReference type="PANTHER" id="PTHR47959:SF20">
    <property type="entry name" value="RNA HELICASE"/>
    <property type="match status" value="1"/>
</dbReference>
<feature type="short sequence motif" description="Q motif" evidence="6">
    <location>
        <begin position="18"/>
        <end position="46"/>
    </location>
</feature>
<keyword evidence="4 8" id="KW-0347">Helicase</keyword>
<evidence type="ECO:0000313" key="9">
    <source>
        <dbReference type="Proteomes" id="UP000054359"/>
    </source>
</evidence>
<protein>
    <recommendedName>
        <fullName evidence="1">RNA helicase</fullName>
        <ecNumber evidence="1">3.6.4.13</ecNumber>
    </recommendedName>
</protein>
<dbReference type="SUPFAM" id="SSF52540">
    <property type="entry name" value="P-loop containing nucleoside triphosphate hydrolases"/>
    <property type="match status" value="1"/>
</dbReference>
<reference evidence="8 9" key="1">
    <citation type="submission" date="2013-11" db="EMBL/GenBank/DDBJ databases">
        <title>Genome sequencing of Stegodyphus mimosarum.</title>
        <authorList>
            <person name="Bechsgaard J."/>
        </authorList>
    </citation>
    <scope>NUCLEOTIDE SEQUENCE [LARGE SCALE GENOMIC DNA]</scope>
</reference>
<dbReference type="GO" id="GO:0003724">
    <property type="term" value="F:RNA helicase activity"/>
    <property type="evidence" value="ECO:0007669"/>
    <property type="project" value="UniProtKB-EC"/>
</dbReference>
<evidence type="ECO:0000256" key="4">
    <source>
        <dbReference type="ARBA" id="ARBA00022806"/>
    </source>
</evidence>
<keyword evidence="9" id="KW-1185">Reference proteome</keyword>
<dbReference type="GO" id="GO:0005524">
    <property type="term" value="F:ATP binding"/>
    <property type="evidence" value="ECO:0007669"/>
    <property type="project" value="UniProtKB-KW"/>
</dbReference>
<dbReference type="PANTHER" id="PTHR47959">
    <property type="entry name" value="ATP-DEPENDENT RNA HELICASE RHLE-RELATED"/>
    <property type="match status" value="1"/>
</dbReference>
<dbReference type="EMBL" id="KK116938">
    <property type="protein sequence ID" value="KFM69135.1"/>
    <property type="molecule type" value="Genomic_DNA"/>
</dbReference>
<keyword evidence="3" id="KW-0378">Hydrolase</keyword>
<evidence type="ECO:0000256" key="1">
    <source>
        <dbReference type="ARBA" id="ARBA00012552"/>
    </source>
</evidence>
<evidence type="ECO:0000256" key="3">
    <source>
        <dbReference type="ARBA" id="ARBA00022801"/>
    </source>
</evidence>
<dbReference type="EC" id="3.6.4.13" evidence="1"/>
<dbReference type="AlphaFoldDB" id="A0A087TVJ6"/>
<gene>
    <name evidence="8" type="ORF">X975_07703</name>
</gene>
<evidence type="ECO:0000259" key="7">
    <source>
        <dbReference type="PROSITE" id="PS51195"/>
    </source>
</evidence>
<dbReference type="Gene3D" id="3.40.50.300">
    <property type="entry name" value="P-loop containing nucleotide triphosphate hydrolases"/>
    <property type="match status" value="1"/>
</dbReference>
<dbReference type="OrthoDB" id="6511945at2759"/>
<dbReference type="PROSITE" id="PS51195">
    <property type="entry name" value="Q_MOTIF"/>
    <property type="match status" value="1"/>
</dbReference>
<name>A0A087TVJ6_STEMI</name>
<feature type="non-terminal residue" evidence="8">
    <location>
        <position position="84"/>
    </location>
</feature>
<dbReference type="InterPro" id="IPR014014">
    <property type="entry name" value="RNA_helicase_DEAD_Q_motif"/>
</dbReference>
<dbReference type="STRING" id="407821.A0A087TVJ6"/>